<feature type="non-terminal residue" evidence="1">
    <location>
        <position position="50"/>
    </location>
</feature>
<organism evidence="1 2">
    <name type="scientific">Leucogyrophana mollusca</name>
    <dbReference type="NCBI Taxonomy" id="85980"/>
    <lineage>
        <taxon>Eukaryota</taxon>
        <taxon>Fungi</taxon>
        <taxon>Dikarya</taxon>
        <taxon>Basidiomycota</taxon>
        <taxon>Agaricomycotina</taxon>
        <taxon>Agaricomycetes</taxon>
        <taxon>Agaricomycetidae</taxon>
        <taxon>Boletales</taxon>
        <taxon>Boletales incertae sedis</taxon>
        <taxon>Leucogyrophana</taxon>
    </lineage>
</organism>
<dbReference type="EMBL" id="MU266457">
    <property type="protein sequence ID" value="KAH7923273.1"/>
    <property type="molecule type" value="Genomic_DNA"/>
</dbReference>
<proteinExistence type="predicted"/>
<protein>
    <submittedName>
        <fullName evidence="1">Uncharacterized protein</fullName>
    </submittedName>
</protein>
<keyword evidence="2" id="KW-1185">Reference proteome</keyword>
<dbReference type="Proteomes" id="UP000790709">
    <property type="component" value="Unassembled WGS sequence"/>
</dbReference>
<name>A0ACB8BEY3_9AGAM</name>
<comment type="caution">
    <text evidence="1">The sequence shown here is derived from an EMBL/GenBank/DDBJ whole genome shotgun (WGS) entry which is preliminary data.</text>
</comment>
<reference evidence="1" key="1">
    <citation type="journal article" date="2021" name="New Phytol.">
        <title>Evolutionary innovations through gain and loss of genes in the ectomycorrhizal Boletales.</title>
        <authorList>
            <person name="Wu G."/>
            <person name="Miyauchi S."/>
            <person name="Morin E."/>
            <person name="Kuo A."/>
            <person name="Drula E."/>
            <person name="Varga T."/>
            <person name="Kohler A."/>
            <person name="Feng B."/>
            <person name="Cao Y."/>
            <person name="Lipzen A."/>
            <person name="Daum C."/>
            <person name="Hundley H."/>
            <person name="Pangilinan J."/>
            <person name="Johnson J."/>
            <person name="Barry K."/>
            <person name="LaButti K."/>
            <person name="Ng V."/>
            <person name="Ahrendt S."/>
            <person name="Min B."/>
            <person name="Choi I.G."/>
            <person name="Park H."/>
            <person name="Plett J.M."/>
            <person name="Magnuson J."/>
            <person name="Spatafora J.W."/>
            <person name="Nagy L.G."/>
            <person name="Henrissat B."/>
            <person name="Grigoriev I.V."/>
            <person name="Yang Z.L."/>
            <person name="Xu J."/>
            <person name="Martin F.M."/>
        </authorList>
    </citation>
    <scope>NUCLEOTIDE SEQUENCE</scope>
    <source>
        <strain evidence="1">KUC20120723A-06</strain>
    </source>
</reference>
<evidence type="ECO:0000313" key="1">
    <source>
        <dbReference type="EMBL" id="KAH7923273.1"/>
    </source>
</evidence>
<sequence>MDGRVMFVLPEPEFVFTGTKTVSVIPPDMVNASSHEVCMDYCPGKWHWTC</sequence>
<evidence type="ECO:0000313" key="2">
    <source>
        <dbReference type="Proteomes" id="UP000790709"/>
    </source>
</evidence>
<accession>A0ACB8BEY3</accession>
<gene>
    <name evidence="1" type="ORF">BV22DRAFT_1036532</name>
</gene>